<dbReference type="AlphaFoldDB" id="A0AAW0CHH3"/>
<dbReference type="Pfam" id="PF18758">
    <property type="entry name" value="KDZ"/>
    <property type="match status" value="1"/>
</dbReference>
<evidence type="ECO:0000313" key="2">
    <source>
        <dbReference type="EMBL" id="KAK7038361.1"/>
    </source>
</evidence>
<dbReference type="InterPro" id="IPR040521">
    <property type="entry name" value="KDZ"/>
</dbReference>
<dbReference type="EMBL" id="JAWWNJ010000017">
    <property type="protein sequence ID" value="KAK7038361.1"/>
    <property type="molecule type" value="Genomic_DNA"/>
</dbReference>
<dbReference type="Proteomes" id="UP001362999">
    <property type="component" value="Unassembled WGS sequence"/>
</dbReference>
<dbReference type="InterPro" id="IPR041457">
    <property type="entry name" value="CxC2_KDZ-assoc"/>
</dbReference>
<evidence type="ECO:0000259" key="1">
    <source>
        <dbReference type="Pfam" id="PF18803"/>
    </source>
</evidence>
<sequence length="568" mass="64205">MSFNKDRKKLTEILLSRTPAALSLTATQPVFSATTGRTSITLLRHKTSIRRDGRVAQQSSVLEVTSSTTGPVYECYTAADDGDEFDEGDDDARAPRASGVGDHRDVFLPAVLTHIPLYPLHEWWRTRVRALRCLAVQAHAVSFDTGEYIEWTGSHFERRTLQSLGLHIELRHWDMEDPRCPLPEPAFGADFVIVDDSGVGAVNLDVCGCGLGRHYTVQLLRARLWASTTTSPRTAATCAALEFYQSLARQIDNLDRTKDKNRYHGFLRMTRQWRNIQMLKRATRGHDPAGISATMPGEWALLCPACRHPDLTLPSDCWQRSHCVAHDVVDKLDREAQGTASSGVGAVDCARHNMKRREAVGDLQLGERYLNMDYMVFTSIHVSRPLHFIVPYDIACQWHIKICDCTLEYKDTTLTVDGRDKFFTFLVPNFHLPAHIEECNLKFSFNLTRDVGQTDGEAPERRWLRVTDEDDIFDDHWGDWNHTRIIASGYAMRKKIERAVPEMVKTRLALDDMKASLESKTDQHVAKVRAEFADKAGGREAAGKEDERAVRGDMHLTELITMGLQLVD</sequence>
<evidence type="ECO:0000313" key="3">
    <source>
        <dbReference type="Proteomes" id="UP001362999"/>
    </source>
</evidence>
<feature type="domain" description="CxC2-like cysteine cluster KDZ transposase-associated" evidence="1">
    <location>
        <begin position="161"/>
        <end position="250"/>
    </location>
</feature>
<accession>A0AAW0CHH3</accession>
<name>A0AAW0CHH3_9AGAR</name>
<reference evidence="2 3" key="1">
    <citation type="journal article" date="2024" name="J Genomics">
        <title>Draft genome sequencing and assembly of Favolaschia claudopus CIRM-BRFM 2984 isolated from oak limbs.</title>
        <authorList>
            <person name="Navarro D."/>
            <person name="Drula E."/>
            <person name="Chaduli D."/>
            <person name="Cazenave R."/>
            <person name="Ahrendt S."/>
            <person name="Wang J."/>
            <person name="Lipzen A."/>
            <person name="Daum C."/>
            <person name="Barry K."/>
            <person name="Grigoriev I.V."/>
            <person name="Favel A."/>
            <person name="Rosso M.N."/>
            <person name="Martin F."/>
        </authorList>
    </citation>
    <scope>NUCLEOTIDE SEQUENCE [LARGE SCALE GENOMIC DNA]</scope>
    <source>
        <strain evidence="2 3">CIRM-BRFM 2984</strain>
    </source>
</reference>
<comment type="caution">
    <text evidence="2">The sequence shown here is derived from an EMBL/GenBank/DDBJ whole genome shotgun (WGS) entry which is preliminary data.</text>
</comment>
<dbReference type="Pfam" id="PF18803">
    <property type="entry name" value="CxC2"/>
    <property type="match status" value="1"/>
</dbReference>
<keyword evidence="3" id="KW-1185">Reference proteome</keyword>
<gene>
    <name evidence="2" type="ORF">R3P38DRAFT_3182453</name>
</gene>
<protein>
    <recommendedName>
        <fullName evidence="1">CxC2-like cysteine cluster KDZ transposase-associated domain-containing protein</fullName>
    </recommendedName>
</protein>
<organism evidence="2 3">
    <name type="scientific">Favolaschia claudopus</name>
    <dbReference type="NCBI Taxonomy" id="2862362"/>
    <lineage>
        <taxon>Eukaryota</taxon>
        <taxon>Fungi</taxon>
        <taxon>Dikarya</taxon>
        <taxon>Basidiomycota</taxon>
        <taxon>Agaricomycotina</taxon>
        <taxon>Agaricomycetes</taxon>
        <taxon>Agaricomycetidae</taxon>
        <taxon>Agaricales</taxon>
        <taxon>Marasmiineae</taxon>
        <taxon>Mycenaceae</taxon>
        <taxon>Favolaschia</taxon>
    </lineage>
</organism>
<proteinExistence type="predicted"/>